<organism evidence="1 2">
    <name type="scientific">Ameca splendens</name>
    <dbReference type="NCBI Taxonomy" id="208324"/>
    <lineage>
        <taxon>Eukaryota</taxon>
        <taxon>Metazoa</taxon>
        <taxon>Chordata</taxon>
        <taxon>Craniata</taxon>
        <taxon>Vertebrata</taxon>
        <taxon>Euteleostomi</taxon>
        <taxon>Actinopterygii</taxon>
        <taxon>Neopterygii</taxon>
        <taxon>Teleostei</taxon>
        <taxon>Neoteleostei</taxon>
        <taxon>Acanthomorphata</taxon>
        <taxon>Ovalentaria</taxon>
        <taxon>Atherinomorphae</taxon>
        <taxon>Cyprinodontiformes</taxon>
        <taxon>Goodeidae</taxon>
        <taxon>Ameca</taxon>
    </lineage>
</organism>
<proteinExistence type="predicted"/>
<sequence>MFDVTIDFGVGIEMANVMCLETFFLLLKHPFQGNVLFDTRPKYFDAFRLIRPEIGNSLRNIPTSLCLRQHVSRCSVVLNSVFGVRLTNSLWLLYTGKTILFISS</sequence>
<reference evidence="1 2" key="1">
    <citation type="submission" date="2021-06" db="EMBL/GenBank/DDBJ databases">
        <authorList>
            <person name="Palmer J.M."/>
        </authorList>
    </citation>
    <scope>NUCLEOTIDE SEQUENCE [LARGE SCALE GENOMIC DNA]</scope>
    <source>
        <strain evidence="1 2">AS_MEX2019</strain>
        <tissue evidence="1">Muscle</tissue>
    </source>
</reference>
<accession>A0ABV0XVS8</accession>
<gene>
    <name evidence="1" type="ORF">AMECASPLE_033246</name>
</gene>
<dbReference type="Proteomes" id="UP001469553">
    <property type="component" value="Unassembled WGS sequence"/>
</dbReference>
<dbReference type="EMBL" id="JAHRIP010013876">
    <property type="protein sequence ID" value="MEQ2285566.1"/>
    <property type="molecule type" value="Genomic_DNA"/>
</dbReference>
<comment type="caution">
    <text evidence="1">The sequence shown here is derived from an EMBL/GenBank/DDBJ whole genome shotgun (WGS) entry which is preliminary data.</text>
</comment>
<evidence type="ECO:0000313" key="1">
    <source>
        <dbReference type="EMBL" id="MEQ2285566.1"/>
    </source>
</evidence>
<keyword evidence="2" id="KW-1185">Reference proteome</keyword>
<evidence type="ECO:0000313" key="2">
    <source>
        <dbReference type="Proteomes" id="UP001469553"/>
    </source>
</evidence>
<protein>
    <submittedName>
        <fullName evidence="1">Uncharacterized protein</fullName>
    </submittedName>
</protein>
<name>A0ABV0XVS8_9TELE</name>